<feature type="transmembrane region" description="Helical" evidence="6">
    <location>
        <begin position="195"/>
        <end position="216"/>
    </location>
</feature>
<dbReference type="OMA" id="AHLYVMA"/>
<gene>
    <name evidence="8" type="primary">LOC123151701</name>
</gene>
<dbReference type="STRING" id="4565.A0A3B6RLV5"/>
<feature type="transmembrane region" description="Helical" evidence="6">
    <location>
        <begin position="449"/>
        <end position="471"/>
    </location>
</feature>
<feature type="transmembrane region" description="Helical" evidence="6">
    <location>
        <begin position="374"/>
        <end position="395"/>
    </location>
</feature>
<protein>
    <recommendedName>
        <fullName evidence="6">Protein DETOXIFICATION</fullName>
    </recommendedName>
    <alternativeName>
        <fullName evidence="6">Multidrug and toxic compound extrusion protein</fullName>
    </alternativeName>
</protein>
<keyword evidence="5 6" id="KW-0472">Membrane</keyword>
<sequence>MCTTTPAPSAPPVAVSGGKGLHHVYVTLAQCADVHGHGGDAAGAHCHPQLKCHRVDGHAVLLTVTGGETFREAVALCRLACPIALTALLLYSRTALSMLFLGSLGDLQLAAGSLAVAFANITGYSVLSGLSLGMDPLCSQAFGANQPRLLGLTLYRSVLFLLCCSLPLSALWLNMSKILFFLGQDREITVLAQQYLLFSLPDLFTFSLIHPLRVYLRSQGITQPLTTAAGAAVLFHVLANYVLVGRLGLGAEGVAAAASASNFVLLGVLLAHVSRRDTALREAWGPTAEWLAGWGQLARLAAPSCVSVCLEWWWYEVMILLCGLLPEPKPAVASMGVLMQTTALVYVFPSSLGFGVSTRVGNELGANRPGRARAAARVAVVGAAVMGLVAMSFAAGMRHAWGRLFTADADILRLTAAALPVVGLCELGNCPQTVGCGVLRGSARPSRAAHVNLGAFYLVGMPVAVVLAFWYGVGFVGLWLGLLAAQVCCAGLMLYAVGSTDWEAQARRAQALTSSSSPDVEMSDAGKGGGHASAAAAAAGGAGPEKGEHDEDRADRRRYEPLISNEKADPGSVQVL</sequence>
<evidence type="ECO:0000256" key="7">
    <source>
        <dbReference type="SAM" id="MobiDB-lite"/>
    </source>
</evidence>
<dbReference type="InterPro" id="IPR045069">
    <property type="entry name" value="MATE_euk"/>
</dbReference>
<comment type="similarity">
    <text evidence="2 6">Belongs to the multi antimicrobial extrusion (MATE) (TC 2.A.66.1) family.</text>
</comment>
<dbReference type="GO" id="GO:0042910">
    <property type="term" value="F:xenobiotic transmembrane transporter activity"/>
    <property type="evidence" value="ECO:0007669"/>
    <property type="project" value="InterPro"/>
</dbReference>
<dbReference type="Gramene" id="TraesWEE_scaffold_121238_01G000100.1">
    <property type="protein sequence ID" value="TraesWEE_scaffold_121238_01G000100.1"/>
    <property type="gene ID" value="TraesWEE_scaffold_121238_01G000100"/>
</dbReference>
<dbReference type="GO" id="GO:1990961">
    <property type="term" value="P:xenobiotic detoxification by transmembrane export across the plasma membrane"/>
    <property type="evidence" value="ECO:0007669"/>
    <property type="project" value="InterPro"/>
</dbReference>
<evidence type="ECO:0000313" key="9">
    <source>
        <dbReference type="Proteomes" id="UP000019116"/>
    </source>
</evidence>
<dbReference type="Proteomes" id="UP000019116">
    <property type="component" value="Chromosome 7A"/>
</dbReference>
<keyword evidence="3 6" id="KW-0812">Transmembrane</keyword>
<dbReference type="KEGG" id="taes:123151701"/>
<dbReference type="InterPro" id="IPR002528">
    <property type="entry name" value="MATE_fam"/>
</dbReference>
<dbReference type="GO" id="GO:0022857">
    <property type="term" value="F:transmembrane transporter activity"/>
    <property type="evidence" value="ECO:0000318"/>
    <property type="project" value="GO_Central"/>
</dbReference>
<dbReference type="Gramene" id="TraesCS7A02G357000.1">
    <property type="protein sequence ID" value="TraesCS7A02G357000.1.cds1"/>
    <property type="gene ID" value="TraesCS7A02G357000"/>
</dbReference>
<feature type="region of interest" description="Disordered" evidence="7">
    <location>
        <begin position="513"/>
        <end position="576"/>
    </location>
</feature>
<comment type="caution">
    <text evidence="6">Lacks conserved residue(s) required for the propagation of feature annotation.</text>
</comment>
<keyword evidence="4 6" id="KW-1133">Transmembrane helix</keyword>
<dbReference type="Gramene" id="TraesCS7A03G0872000.1">
    <property type="protein sequence ID" value="TraesCS7A03G0872000.1.CDS1"/>
    <property type="gene ID" value="TraesCS7A03G0872000"/>
</dbReference>
<proteinExistence type="inferred from homology"/>
<dbReference type="RefSeq" id="XP_044427305.1">
    <property type="nucleotide sequence ID" value="XM_044571370.1"/>
</dbReference>
<evidence type="ECO:0000256" key="6">
    <source>
        <dbReference type="RuleBase" id="RU004914"/>
    </source>
</evidence>
<evidence type="ECO:0000256" key="4">
    <source>
        <dbReference type="ARBA" id="ARBA00022989"/>
    </source>
</evidence>
<reference evidence="8" key="2">
    <citation type="submission" date="2018-10" db="UniProtKB">
        <authorList>
            <consortium name="EnsemblPlants"/>
        </authorList>
    </citation>
    <scope>IDENTIFICATION</scope>
</reference>
<feature type="transmembrane region" description="Helical" evidence="6">
    <location>
        <begin position="153"/>
        <end position="175"/>
    </location>
</feature>
<dbReference type="CDD" id="cd13132">
    <property type="entry name" value="MATE_eukaryotic"/>
    <property type="match status" value="1"/>
</dbReference>
<feature type="transmembrane region" description="Helical" evidence="6">
    <location>
        <begin position="107"/>
        <end position="132"/>
    </location>
</feature>
<feature type="transmembrane region" description="Helical" evidence="6">
    <location>
        <begin position="477"/>
        <end position="498"/>
    </location>
</feature>
<feature type="transmembrane region" description="Helical" evidence="6">
    <location>
        <begin position="254"/>
        <end position="273"/>
    </location>
</feature>
<organism evidence="8">
    <name type="scientific">Triticum aestivum</name>
    <name type="common">Wheat</name>
    <dbReference type="NCBI Taxonomy" id="4565"/>
    <lineage>
        <taxon>Eukaryota</taxon>
        <taxon>Viridiplantae</taxon>
        <taxon>Streptophyta</taxon>
        <taxon>Embryophyta</taxon>
        <taxon>Tracheophyta</taxon>
        <taxon>Spermatophyta</taxon>
        <taxon>Magnoliopsida</taxon>
        <taxon>Liliopsida</taxon>
        <taxon>Poales</taxon>
        <taxon>Poaceae</taxon>
        <taxon>BOP clade</taxon>
        <taxon>Pooideae</taxon>
        <taxon>Triticodae</taxon>
        <taxon>Triticeae</taxon>
        <taxon>Triticinae</taxon>
        <taxon>Triticum</taxon>
    </lineage>
</organism>
<feature type="transmembrane region" description="Helical" evidence="6">
    <location>
        <begin position="228"/>
        <end position="248"/>
    </location>
</feature>
<dbReference type="Gramene" id="TraesNOR7A03G03999820.1">
    <property type="protein sequence ID" value="TraesNOR7A03G03999820.1.CDS1"/>
    <property type="gene ID" value="TraesNOR7A03G03999820"/>
</dbReference>
<evidence type="ECO:0000313" key="8">
    <source>
        <dbReference type="EnsemblPlants" id="TraesCS7A02G357000.1.cds1"/>
    </source>
</evidence>
<dbReference type="EnsemblPlants" id="TraesCS7A02G357000.1">
    <property type="protein sequence ID" value="TraesCS7A02G357000.1.cds1"/>
    <property type="gene ID" value="TraesCS7A02G357000"/>
</dbReference>
<accession>A0A3B6RLV5</accession>
<dbReference type="SMR" id="A0A3B6RLV5"/>
<dbReference type="Pfam" id="PF01554">
    <property type="entry name" value="MatE"/>
    <property type="match status" value="2"/>
</dbReference>
<dbReference type="GO" id="GO:0016020">
    <property type="term" value="C:membrane"/>
    <property type="evidence" value="ECO:0000318"/>
    <property type="project" value="GO_Central"/>
</dbReference>
<evidence type="ECO:0000256" key="5">
    <source>
        <dbReference type="ARBA" id="ARBA00023136"/>
    </source>
</evidence>
<dbReference type="GeneID" id="123151701"/>
<dbReference type="NCBIfam" id="TIGR00797">
    <property type="entry name" value="matE"/>
    <property type="match status" value="1"/>
</dbReference>
<dbReference type="PANTHER" id="PTHR11206">
    <property type="entry name" value="MULTIDRUG RESISTANCE PROTEIN"/>
    <property type="match status" value="1"/>
</dbReference>
<keyword evidence="9" id="KW-1185">Reference proteome</keyword>
<evidence type="ECO:0000256" key="3">
    <source>
        <dbReference type="ARBA" id="ARBA00022692"/>
    </source>
</evidence>
<evidence type="ECO:0000256" key="1">
    <source>
        <dbReference type="ARBA" id="ARBA00004141"/>
    </source>
</evidence>
<dbReference type="AlphaFoldDB" id="A0A3B6RLV5"/>
<evidence type="ECO:0000256" key="2">
    <source>
        <dbReference type="ARBA" id="ARBA00010199"/>
    </source>
</evidence>
<dbReference type="GO" id="GO:0015297">
    <property type="term" value="F:antiporter activity"/>
    <property type="evidence" value="ECO:0007669"/>
    <property type="project" value="InterPro"/>
</dbReference>
<comment type="subcellular location">
    <subcellularLocation>
        <location evidence="1">Membrane</location>
        <topology evidence="1">Multi-pass membrane protein</topology>
    </subcellularLocation>
</comment>
<name>A0A3B6RLV5_WHEAT</name>
<feature type="compositionally biased region" description="Basic and acidic residues" evidence="7">
    <location>
        <begin position="545"/>
        <end position="560"/>
    </location>
</feature>
<dbReference type="OrthoDB" id="2126698at2759"/>
<feature type="transmembrane region" description="Helical" evidence="6">
    <location>
        <begin position="79"/>
        <end position="101"/>
    </location>
</feature>
<reference evidence="8" key="1">
    <citation type="submission" date="2018-08" db="EMBL/GenBank/DDBJ databases">
        <authorList>
            <person name="Rossello M."/>
        </authorList>
    </citation>
    <scope>NUCLEOTIDE SEQUENCE [LARGE SCALE GENOMIC DNA]</scope>
    <source>
        <strain evidence="8">cv. Chinese Spring</strain>
    </source>
</reference>